<keyword evidence="2" id="KW-1185">Reference proteome</keyword>
<gene>
    <name evidence="1" type="ORF">SAMN04487966_103226</name>
</gene>
<dbReference type="AlphaFoldDB" id="A0A1I7MJR9"/>
<name>A0A1I7MJR9_9MICC</name>
<dbReference type="Gene3D" id="3.90.1200.10">
    <property type="match status" value="1"/>
</dbReference>
<accession>A0A1I7MJR9</accession>
<organism evidence="1 2">
    <name type="scientific">Micrococcus terreus</name>
    <dbReference type="NCBI Taxonomy" id="574650"/>
    <lineage>
        <taxon>Bacteria</taxon>
        <taxon>Bacillati</taxon>
        <taxon>Actinomycetota</taxon>
        <taxon>Actinomycetes</taxon>
        <taxon>Micrococcales</taxon>
        <taxon>Micrococcaceae</taxon>
        <taxon>Micrococcus</taxon>
    </lineage>
</organism>
<protein>
    <recommendedName>
        <fullName evidence="3">Phosphotransferase enzyme family protein</fullName>
    </recommendedName>
</protein>
<dbReference type="Proteomes" id="UP000198881">
    <property type="component" value="Unassembled WGS sequence"/>
</dbReference>
<proteinExistence type="predicted"/>
<dbReference type="OrthoDB" id="3837844at2"/>
<dbReference type="EMBL" id="FPCG01000003">
    <property type="protein sequence ID" value="SFV22146.1"/>
    <property type="molecule type" value="Genomic_DNA"/>
</dbReference>
<evidence type="ECO:0008006" key="3">
    <source>
        <dbReference type="Google" id="ProtNLM"/>
    </source>
</evidence>
<dbReference type="InterPro" id="IPR011009">
    <property type="entry name" value="Kinase-like_dom_sf"/>
</dbReference>
<evidence type="ECO:0000313" key="2">
    <source>
        <dbReference type="Proteomes" id="UP000198881"/>
    </source>
</evidence>
<dbReference type="STRING" id="574650.SAMN04487966_103226"/>
<reference evidence="1 2" key="1">
    <citation type="submission" date="2016-10" db="EMBL/GenBank/DDBJ databases">
        <authorList>
            <person name="de Groot N.N."/>
        </authorList>
    </citation>
    <scope>NUCLEOTIDE SEQUENCE [LARGE SCALE GENOMIC DNA]</scope>
    <source>
        <strain evidence="1 2">CGMCC 1.7054</strain>
    </source>
</reference>
<dbReference type="RefSeq" id="WP_091695859.1">
    <property type="nucleotide sequence ID" value="NZ_FPCG01000003.1"/>
</dbReference>
<evidence type="ECO:0000313" key="1">
    <source>
        <dbReference type="EMBL" id="SFV22146.1"/>
    </source>
</evidence>
<sequence length="396" mass="42671">MSNPLELLTGPEAATLPKTALKGLPGGAVPGFRCVVDQVHDRPGAETSVGYDVHYGLPGQEEQDYLVATTAQVPSAAEVQAGETTVRVWRHPSDPLLTGLAEACTAGVISSWLPTPPDPQALAGEHAETTEMLVYRPLRRAVLRTRRAGETFFTKVVRPDRAEALFRRHELLSGLGPDVAATPVPGVLVTAEVPVETLAVALAAWQLGETDVRPNPADALALLDRLPTEALEFPARPSWTDRVDLHGASAATTLPQCAEEIRAIAQEIQDLAERLPVGPLVPTHGDFYEANVFCADGRPQRLIDVDTVGPGRREDDLACMVAHLAVLQDFSPQHYPRGAEVADTWARAFEQTVHPGAFRTRVHGLLLSLVSGAEQATALARLDLARSWTWRARQAA</sequence>
<dbReference type="SUPFAM" id="SSF56112">
    <property type="entry name" value="Protein kinase-like (PK-like)"/>
    <property type="match status" value="1"/>
</dbReference>